<sequence length="93" mass="10569">MVMHTAGIRTPGRTKVLVMCWMAIQRSTLGHSCFFMRYDTTTSSHIRRCTVSASSFKLCNGQTIASPSLTLPALSLWSDRAFSSHLLQWYIRR</sequence>
<dbReference type="AlphaFoldDB" id="A0A1Y2FT33"/>
<evidence type="ECO:0000313" key="3">
    <source>
        <dbReference type="EMBL" id="ORY86348.1"/>
    </source>
</evidence>
<keyword evidence="4" id="KW-1185">Reference proteome</keyword>
<evidence type="ECO:0000313" key="2">
    <source>
        <dbReference type="EMBL" id="ORY86346.1"/>
    </source>
</evidence>
<dbReference type="EMBL" id="MCFI01000003">
    <property type="protein sequence ID" value="ORY86344.1"/>
    <property type="molecule type" value="Genomic_DNA"/>
</dbReference>
<evidence type="ECO:0000313" key="4">
    <source>
        <dbReference type="Proteomes" id="UP000193685"/>
    </source>
</evidence>
<accession>A0A1Y2FT33</accession>
<organism evidence="2 4">
    <name type="scientific">Protomyces lactucae-debilis</name>
    <dbReference type="NCBI Taxonomy" id="2754530"/>
    <lineage>
        <taxon>Eukaryota</taxon>
        <taxon>Fungi</taxon>
        <taxon>Dikarya</taxon>
        <taxon>Ascomycota</taxon>
        <taxon>Taphrinomycotina</taxon>
        <taxon>Taphrinomycetes</taxon>
        <taxon>Taphrinales</taxon>
        <taxon>Protomycetaceae</taxon>
        <taxon>Protomyces</taxon>
    </lineage>
</organism>
<dbReference type="EMBL" id="MCFI01000003">
    <property type="protein sequence ID" value="ORY86346.1"/>
    <property type="molecule type" value="Genomic_DNA"/>
</dbReference>
<comment type="caution">
    <text evidence="2">The sequence shown here is derived from an EMBL/GenBank/DDBJ whole genome shotgun (WGS) entry which is preliminary data.</text>
</comment>
<gene>
    <name evidence="1" type="ORF">BCR37DRAFT_376923</name>
    <name evidence="2" type="ORF">BCR37DRAFT_376925</name>
    <name evidence="3" type="ORF">BCR37DRAFT_376926</name>
</gene>
<dbReference type="GeneID" id="63785297"/>
<reference evidence="2 4" key="1">
    <citation type="submission" date="2016-07" db="EMBL/GenBank/DDBJ databases">
        <title>Pervasive Adenine N6-methylation of Active Genes in Fungi.</title>
        <authorList>
            <consortium name="DOE Joint Genome Institute"/>
            <person name="Mondo S.J."/>
            <person name="Dannebaum R.O."/>
            <person name="Kuo R.C."/>
            <person name="Labutti K."/>
            <person name="Haridas S."/>
            <person name="Kuo A."/>
            <person name="Salamov A."/>
            <person name="Ahrendt S.R."/>
            <person name="Lipzen A."/>
            <person name="Sullivan W."/>
            <person name="Andreopoulos W.B."/>
            <person name="Clum A."/>
            <person name="Lindquist E."/>
            <person name="Daum C."/>
            <person name="Ramamoorthy G.K."/>
            <person name="Gryganskyi A."/>
            <person name="Culley D."/>
            <person name="Magnuson J.K."/>
            <person name="James T.Y."/>
            <person name="O'Malley M.A."/>
            <person name="Stajich J.E."/>
            <person name="Spatafora J.W."/>
            <person name="Visel A."/>
            <person name="Grigoriev I.V."/>
        </authorList>
    </citation>
    <scope>NUCLEOTIDE SEQUENCE [LARGE SCALE GENOMIC DNA]</scope>
    <source>
        <strain evidence="2 4">12-1054</strain>
    </source>
</reference>
<protein>
    <submittedName>
        <fullName evidence="2">Uncharacterized protein</fullName>
    </submittedName>
</protein>
<name>A0A1Y2FT33_PROLT</name>
<dbReference type="EMBL" id="MCFI01000003">
    <property type="protein sequence ID" value="ORY86348.1"/>
    <property type="molecule type" value="Genomic_DNA"/>
</dbReference>
<proteinExistence type="predicted"/>
<evidence type="ECO:0000313" key="1">
    <source>
        <dbReference type="EMBL" id="ORY86344.1"/>
    </source>
</evidence>
<dbReference type="RefSeq" id="XP_040727526.1">
    <property type="nucleotide sequence ID" value="XM_040868698.1"/>
</dbReference>
<dbReference type="Proteomes" id="UP000193685">
    <property type="component" value="Unassembled WGS sequence"/>
</dbReference>